<dbReference type="Pfam" id="PF00156">
    <property type="entry name" value="Pribosyltran"/>
    <property type="match status" value="1"/>
</dbReference>
<name>W4QLJ0_9BACI</name>
<evidence type="ECO:0000256" key="1">
    <source>
        <dbReference type="ARBA" id="ARBA00008007"/>
    </source>
</evidence>
<protein>
    <submittedName>
        <fullName evidence="3">Competence protein F homolog</fullName>
    </submittedName>
</protein>
<dbReference type="Proteomes" id="UP000018895">
    <property type="component" value="Unassembled WGS sequence"/>
</dbReference>
<dbReference type="PANTHER" id="PTHR47505">
    <property type="entry name" value="DNA UTILIZATION PROTEIN YHGH"/>
    <property type="match status" value="1"/>
</dbReference>
<accession>W4QLJ0</accession>
<dbReference type="CDD" id="cd06223">
    <property type="entry name" value="PRTases_typeI"/>
    <property type="match status" value="1"/>
</dbReference>
<comment type="caution">
    <text evidence="3">The sequence shown here is derived from an EMBL/GenBank/DDBJ whole genome shotgun (WGS) entry which is preliminary data.</text>
</comment>
<organism evidence="3 4">
    <name type="scientific">Halalkalibacter hemicellulosilyticusJCM 9152</name>
    <dbReference type="NCBI Taxonomy" id="1236971"/>
    <lineage>
        <taxon>Bacteria</taxon>
        <taxon>Bacillati</taxon>
        <taxon>Bacillota</taxon>
        <taxon>Bacilli</taxon>
        <taxon>Bacillales</taxon>
        <taxon>Bacillaceae</taxon>
        <taxon>Halalkalibacter</taxon>
    </lineage>
</organism>
<dbReference type="InterPro" id="IPR000836">
    <property type="entry name" value="PRTase_dom"/>
</dbReference>
<dbReference type="InterPro" id="IPR051910">
    <property type="entry name" value="ComF/GntX_DNA_util-trans"/>
</dbReference>
<feature type="domain" description="Phosphoribosyltransferase" evidence="2">
    <location>
        <begin position="168"/>
        <end position="232"/>
    </location>
</feature>
<proteinExistence type="inferred from homology"/>
<sequence length="234" mass="26993">MRCLSCHERFFPMPSWESVLLLKEEEPLCQMCAEQLVALGGEGCCSTCSRHIHTHYQREGVCLDCWRWEQQEYTKGLLTMNRSLYEYNSFLKEWLAVYKFRGDAIVASYFAKLLSVMYHHFFQGDLVVPVPLSEKRLKARGFNQASLIMEGWAEDHDVLARVEGEKQSKKSRKQRISQVTDQPFRMNEQGIELVRGRSIVLVDDIYTTGTTVRQVARLLKEAGAQKVSSMTVGR</sequence>
<dbReference type="OrthoDB" id="9779910at2"/>
<dbReference type="RefSeq" id="WP_035347292.1">
    <property type="nucleotide sequence ID" value="NZ_BAUU01000050.1"/>
</dbReference>
<dbReference type="EMBL" id="BAUU01000050">
    <property type="protein sequence ID" value="GAE32777.1"/>
    <property type="molecule type" value="Genomic_DNA"/>
</dbReference>
<dbReference type="PANTHER" id="PTHR47505:SF1">
    <property type="entry name" value="DNA UTILIZATION PROTEIN YHGH"/>
    <property type="match status" value="1"/>
</dbReference>
<dbReference type="STRING" id="1236971.JCM9152_4342"/>
<dbReference type="InterPro" id="IPR029057">
    <property type="entry name" value="PRTase-like"/>
</dbReference>
<comment type="similarity">
    <text evidence="1">Belongs to the ComF/GntX family.</text>
</comment>
<gene>
    <name evidence="3" type="ORF">JCM9152_4342</name>
</gene>
<keyword evidence="4" id="KW-1185">Reference proteome</keyword>
<dbReference type="Gene3D" id="3.40.50.2020">
    <property type="match status" value="1"/>
</dbReference>
<dbReference type="SUPFAM" id="SSF53271">
    <property type="entry name" value="PRTase-like"/>
    <property type="match status" value="1"/>
</dbReference>
<evidence type="ECO:0000313" key="3">
    <source>
        <dbReference type="EMBL" id="GAE32777.1"/>
    </source>
</evidence>
<evidence type="ECO:0000313" key="4">
    <source>
        <dbReference type="Proteomes" id="UP000018895"/>
    </source>
</evidence>
<reference evidence="3" key="1">
    <citation type="journal article" date="2014" name="Genome Announc.">
        <title>Draft Genome Sequences of Three Alkaliphilic Bacillus Strains, Bacillus wakoensis JCM 9140T, Bacillus akibai JCM 9157T, and Bacillus hemicellulosilyticus JCM 9152T.</title>
        <authorList>
            <person name="Yuki M."/>
            <person name="Oshima K."/>
            <person name="Suda W."/>
            <person name="Oshida Y."/>
            <person name="Kitamura K."/>
            <person name="Iida T."/>
            <person name="Hattori M."/>
            <person name="Ohkuma M."/>
        </authorList>
    </citation>
    <scope>NUCLEOTIDE SEQUENCE [LARGE SCALE GENOMIC DNA]</scope>
    <source>
        <strain evidence="3">JCM 9152</strain>
    </source>
</reference>
<dbReference type="AlphaFoldDB" id="W4QLJ0"/>
<evidence type="ECO:0000259" key="2">
    <source>
        <dbReference type="Pfam" id="PF00156"/>
    </source>
</evidence>